<feature type="chain" id="PRO_5047402432" evidence="1">
    <location>
        <begin position="26"/>
        <end position="118"/>
    </location>
</feature>
<feature type="signal peptide" evidence="1">
    <location>
        <begin position="1"/>
        <end position="25"/>
    </location>
</feature>
<reference evidence="2" key="1">
    <citation type="submission" date="2022-10" db="EMBL/GenBank/DDBJ databases">
        <authorList>
            <person name="Hyden B.L."/>
            <person name="Feng K."/>
            <person name="Yates T."/>
            <person name="Jawdy S."/>
            <person name="Smart L.B."/>
            <person name="Muchero W."/>
        </authorList>
    </citation>
    <scope>NUCLEOTIDE SEQUENCE</scope>
    <source>
        <tissue evidence="2">Shoot tip</tissue>
    </source>
</reference>
<accession>A0ABQ8ZUP1</accession>
<comment type="caution">
    <text evidence="2">The sequence shown here is derived from an EMBL/GenBank/DDBJ whole genome shotgun (WGS) entry which is preliminary data.</text>
</comment>
<proteinExistence type="predicted"/>
<evidence type="ECO:0000313" key="2">
    <source>
        <dbReference type="EMBL" id="KAJ6311984.1"/>
    </source>
</evidence>
<protein>
    <submittedName>
        <fullName evidence="2">Uncharacterized protein</fullName>
    </submittedName>
</protein>
<reference evidence="2" key="2">
    <citation type="journal article" date="2023" name="Int. J. Mol. Sci.">
        <title>De Novo Assembly and Annotation of 11 Diverse Shrub Willow (Salix) Genomes Reveals Novel Gene Organization in Sex-Linked Regions.</title>
        <authorList>
            <person name="Hyden B."/>
            <person name="Feng K."/>
            <person name="Yates T.B."/>
            <person name="Jawdy S."/>
            <person name="Cereghino C."/>
            <person name="Smart L.B."/>
            <person name="Muchero W."/>
        </authorList>
    </citation>
    <scope>NUCLEOTIDE SEQUENCE</scope>
    <source>
        <tissue evidence="2">Shoot tip</tissue>
    </source>
</reference>
<sequence length="118" mass="13338">MECWPNRSPHLGRLLLLSLFTHTRLQDSEPNQTRPKRLTSLLTHKTHTCAPYYSKLHVCCNTPGCTRSKSTQMARTKPGTDLPTSLERLLSQTEGQCNRDISDVDGDFDFDLKSDGCD</sequence>
<evidence type="ECO:0000256" key="1">
    <source>
        <dbReference type="SAM" id="SignalP"/>
    </source>
</evidence>
<dbReference type="Proteomes" id="UP001141253">
    <property type="component" value="Chromosome 10"/>
</dbReference>
<evidence type="ECO:0000313" key="3">
    <source>
        <dbReference type="Proteomes" id="UP001141253"/>
    </source>
</evidence>
<keyword evidence="3" id="KW-1185">Reference proteome</keyword>
<organism evidence="2 3">
    <name type="scientific">Salix suchowensis</name>
    <dbReference type="NCBI Taxonomy" id="1278906"/>
    <lineage>
        <taxon>Eukaryota</taxon>
        <taxon>Viridiplantae</taxon>
        <taxon>Streptophyta</taxon>
        <taxon>Embryophyta</taxon>
        <taxon>Tracheophyta</taxon>
        <taxon>Spermatophyta</taxon>
        <taxon>Magnoliopsida</taxon>
        <taxon>eudicotyledons</taxon>
        <taxon>Gunneridae</taxon>
        <taxon>Pentapetalae</taxon>
        <taxon>rosids</taxon>
        <taxon>fabids</taxon>
        <taxon>Malpighiales</taxon>
        <taxon>Salicaceae</taxon>
        <taxon>Saliceae</taxon>
        <taxon>Salix</taxon>
    </lineage>
</organism>
<gene>
    <name evidence="2" type="ORF">OIU77_013689</name>
</gene>
<keyword evidence="1" id="KW-0732">Signal</keyword>
<dbReference type="EMBL" id="JAPFFI010000024">
    <property type="protein sequence ID" value="KAJ6311984.1"/>
    <property type="molecule type" value="Genomic_DNA"/>
</dbReference>
<name>A0ABQ8ZUP1_9ROSI</name>